<proteinExistence type="predicted"/>
<dbReference type="EMBL" id="JAAARO010000014">
    <property type="protein sequence ID" value="KAF5736949.1"/>
    <property type="molecule type" value="Genomic_DNA"/>
</dbReference>
<gene>
    <name evidence="2" type="ORF">HS088_TW14G01104</name>
</gene>
<feature type="region of interest" description="Disordered" evidence="1">
    <location>
        <begin position="120"/>
        <end position="150"/>
    </location>
</feature>
<keyword evidence="3" id="KW-1185">Reference proteome</keyword>
<reference evidence="2 3" key="1">
    <citation type="journal article" date="2020" name="Nat. Commun.">
        <title>Genome of Tripterygium wilfordii and identification of cytochrome P450 involved in triptolide biosynthesis.</title>
        <authorList>
            <person name="Tu L."/>
            <person name="Su P."/>
            <person name="Zhang Z."/>
            <person name="Gao L."/>
            <person name="Wang J."/>
            <person name="Hu T."/>
            <person name="Zhou J."/>
            <person name="Zhang Y."/>
            <person name="Zhao Y."/>
            <person name="Liu Y."/>
            <person name="Song Y."/>
            <person name="Tong Y."/>
            <person name="Lu Y."/>
            <person name="Yang J."/>
            <person name="Xu C."/>
            <person name="Jia M."/>
            <person name="Peters R.J."/>
            <person name="Huang L."/>
            <person name="Gao W."/>
        </authorList>
    </citation>
    <scope>NUCLEOTIDE SEQUENCE [LARGE SCALE GENOMIC DNA]</scope>
    <source>
        <strain evidence="3">cv. XIE 37</strain>
        <tissue evidence="2">Leaf</tissue>
    </source>
</reference>
<evidence type="ECO:0000313" key="3">
    <source>
        <dbReference type="Proteomes" id="UP000593562"/>
    </source>
</evidence>
<sequence length="206" mass="22847">MNRISPLLTREKQPIHLQIHQKKMGCGESKHDVATGNTITLKKSDTGSKNSEGTEAFIDAASNDNTNTDASVTHQEREISVGNGIEDAQNVKDITEDIELEGGENKTVASEPAKIMSKESPNHFFSSRKDEEAIDAEGRSEKSEYCSPRHEAEKESLFNDDVKAEIAVEEKLIEQNTGEIGNLIRPYLVIHILVAISPYLKFLVVR</sequence>
<organism evidence="2 3">
    <name type="scientific">Tripterygium wilfordii</name>
    <name type="common">Thunder God vine</name>
    <dbReference type="NCBI Taxonomy" id="458696"/>
    <lineage>
        <taxon>Eukaryota</taxon>
        <taxon>Viridiplantae</taxon>
        <taxon>Streptophyta</taxon>
        <taxon>Embryophyta</taxon>
        <taxon>Tracheophyta</taxon>
        <taxon>Spermatophyta</taxon>
        <taxon>Magnoliopsida</taxon>
        <taxon>eudicotyledons</taxon>
        <taxon>Gunneridae</taxon>
        <taxon>Pentapetalae</taxon>
        <taxon>rosids</taxon>
        <taxon>fabids</taxon>
        <taxon>Celastrales</taxon>
        <taxon>Celastraceae</taxon>
        <taxon>Tripterygium</taxon>
    </lineage>
</organism>
<comment type="caution">
    <text evidence="2">The sequence shown here is derived from an EMBL/GenBank/DDBJ whole genome shotgun (WGS) entry which is preliminary data.</text>
</comment>
<evidence type="ECO:0000313" key="2">
    <source>
        <dbReference type="EMBL" id="KAF5736949.1"/>
    </source>
</evidence>
<protein>
    <submittedName>
        <fullName evidence="2">Uncharacterized protein</fullName>
    </submittedName>
</protein>
<dbReference type="Proteomes" id="UP000593562">
    <property type="component" value="Unassembled WGS sequence"/>
</dbReference>
<dbReference type="InParanoid" id="A0A7J7CSK6"/>
<name>A0A7J7CSK6_TRIWF</name>
<evidence type="ECO:0000256" key="1">
    <source>
        <dbReference type="SAM" id="MobiDB-lite"/>
    </source>
</evidence>
<accession>A0A7J7CSK6</accession>
<dbReference type="AlphaFoldDB" id="A0A7J7CSK6"/>